<dbReference type="PANTHER" id="PTHR43798">
    <property type="entry name" value="MONOACYLGLYCEROL LIPASE"/>
    <property type="match status" value="1"/>
</dbReference>
<dbReference type="AlphaFoldDB" id="A0A5C6AH42"/>
<dbReference type="EMBL" id="SJPM01000003">
    <property type="protein sequence ID" value="TWT98726.1"/>
    <property type="molecule type" value="Genomic_DNA"/>
</dbReference>
<feature type="domain" description="AB hydrolase-1" evidence="1">
    <location>
        <begin position="88"/>
        <end position="331"/>
    </location>
</feature>
<comment type="caution">
    <text evidence="2">The sequence shown here is derived from an EMBL/GenBank/DDBJ whole genome shotgun (WGS) entry which is preliminary data.</text>
</comment>
<evidence type="ECO:0000313" key="2">
    <source>
        <dbReference type="EMBL" id="TWT98726.1"/>
    </source>
</evidence>
<dbReference type="SUPFAM" id="SSF53474">
    <property type="entry name" value="alpha/beta-Hydrolases"/>
    <property type="match status" value="1"/>
</dbReference>
<evidence type="ECO:0000259" key="1">
    <source>
        <dbReference type="Pfam" id="PF00561"/>
    </source>
</evidence>
<reference evidence="2 3" key="1">
    <citation type="submission" date="2019-02" db="EMBL/GenBank/DDBJ databases">
        <title>Deep-cultivation of Planctomycetes and their phenomic and genomic characterization uncovers novel biology.</title>
        <authorList>
            <person name="Wiegand S."/>
            <person name="Jogler M."/>
            <person name="Boedeker C."/>
            <person name="Pinto D."/>
            <person name="Vollmers J."/>
            <person name="Rivas-Marin E."/>
            <person name="Kohn T."/>
            <person name="Peeters S.H."/>
            <person name="Heuer A."/>
            <person name="Rast P."/>
            <person name="Oberbeckmann S."/>
            <person name="Bunk B."/>
            <person name="Jeske O."/>
            <person name="Meyerdierks A."/>
            <person name="Storesund J.E."/>
            <person name="Kallscheuer N."/>
            <person name="Luecker S."/>
            <person name="Lage O.M."/>
            <person name="Pohl T."/>
            <person name="Merkel B.J."/>
            <person name="Hornburger P."/>
            <person name="Mueller R.-W."/>
            <person name="Bruemmer F."/>
            <person name="Labrenz M."/>
            <person name="Spormann A.M."/>
            <person name="Op Den Camp H."/>
            <person name="Overmann J."/>
            <person name="Amann R."/>
            <person name="Jetten M.S.M."/>
            <person name="Mascher T."/>
            <person name="Medema M.H."/>
            <person name="Devos D.P."/>
            <person name="Kaster A.-K."/>
            <person name="Ovreas L."/>
            <person name="Rohde M."/>
            <person name="Galperin M.Y."/>
            <person name="Jogler C."/>
        </authorList>
    </citation>
    <scope>NUCLEOTIDE SEQUENCE [LARGE SCALE GENOMIC DNA]</scope>
    <source>
        <strain evidence="2 3">Pla100</strain>
    </source>
</reference>
<keyword evidence="2" id="KW-0378">Hydrolase</keyword>
<dbReference type="Gene3D" id="3.40.50.1820">
    <property type="entry name" value="alpha/beta hydrolase"/>
    <property type="match status" value="1"/>
</dbReference>
<dbReference type="InterPro" id="IPR050266">
    <property type="entry name" value="AB_hydrolase_sf"/>
</dbReference>
<proteinExistence type="predicted"/>
<dbReference type="InterPro" id="IPR000639">
    <property type="entry name" value="Epox_hydrolase-like"/>
</dbReference>
<name>A0A5C6AH42_9BACT</name>
<dbReference type="EC" id="3.8.1.5" evidence="2"/>
<dbReference type="Proteomes" id="UP000316213">
    <property type="component" value="Unassembled WGS sequence"/>
</dbReference>
<dbReference type="GO" id="GO:0016020">
    <property type="term" value="C:membrane"/>
    <property type="evidence" value="ECO:0007669"/>
    <property type="project" value="TreeGrafter"/>
</dbReference>
<dbReference type="Pfam" id="PF00561">
    <property type="entry name" value="Abhydrolase_1"/>
    <property type="match status" value="1"/>
</dbReference>
<sequence>MPIILAVSCFHFSIHANTLNVPTLPSDVPTRPAPDDQNGFESIGADAMPYRSKTITIGSHRLRYLDEGPTQTPAQNPGQNPAVDSTRTILCVHGNPTWSFYYRRVIERFSADHRVVAVDHLGCGRSDKPDQDHFAYTMAAHRDNLIEVIDRLDLKNIVLLAHDWGGAIGLSAVHRRRDRLSGIVLLNTAAFPPPYMPRRIAACRWPIVGTPAVRGLNLFAKAAITMAMSRTKLSEQAARGLLAPYDCWANRVAIDRFVRDIPLKPSHPTYDTLSELELNLKDFDHLPIQLIWGMKDWCFRPECLWRFEQIWPNARVQELATTGHYVMEDSPEETLATIASFLQAPATC</sequence>
<accession>A0A5C6AH42</accession>
<dbReference type="InterPro" id="IPR000073">
    <property type="entry name" value="AB_hydrolase_1"/>
</dbReference>
<gene>
    <name evidence="2" type="primary">dhaA_1</name>
    <name evidence="2" type="ORF">Pla100_18910</name>
</gene>
<dbReference type="PRINTS" id="PR00412">
    <property type="entry name" value="EPOXHYDRLASE"/>
</dbReference>
<organism evidence="2 3">
    <name type="scientific">Neorhodopirellula pilleata</name>
    <dbReference type="NCBI Taxonomy" id="2714738"/>
    <lineage>
        <taxon>Bacteria</taxon>
        <taxon>Pseudomonadati</taxon>
        <taxon>Planctomycetota</taxon>
        <taxon>Planctomycetia</taxon>
        <taxon>Pirellulales</taxon>
        <taxon>Pirellulaceae</taxon>
        <taxon>Neorhodopirellula</taxon>
    </lineage>
</organism>
<keyword evidence="3" id="KW-1185">Reference proteome</keyword>
<protein>
    <submittedName>
        <fullName evidence="2">Haloalkane dehalogenase</fullName>
        <ecNumber evidence="2">3.8.1.5</ecNumber>
    </submittedName>
</protein>
<dbReference type="PANTHER" id="PTHR43798:SF24">
    <property type="entry name" value="CIS-3-ALKYL-4-ALKYLOXETAN-2-ONE DECARBOXYLASE"/>
    <property type="match status" value="1"/>
</dbReference>
<dbReference type="GO" id="GO:0018786">
    <property type="term" value="F:haloalkane dehalogenase activity"/>
    <property type="evidence" value="ECO:0007669"/>
    <property type="project" value="UniProtKB-EC"/>
</dbReference>
<evidence type="ECO:0000313" key="3">
    <source>
        <dbReference type="Proteomes" id="UP000316213"/>
    </source>
</evidence>
<dbReference type="InterPro" id="IPR029058">
    <property type="entry name" value="AB_hydrolase_fold"/>
</dbReference>